<dbReference type="CDD" id="cd07344">
    <property type="entry name" value="M48_yhfN_like"/>
    <property type="match status" value="1"/>
</dbReference>
<dbReference type="Gene3D" id="3.30.2010.10">
    <property type="entry name" value="Metalloproteases ('zincins'), catalytic domain"/>
    <property type="match status" value="1"/>
</dbReference>
<dbReference type="PANTHER" id="PTHR30399:SF1">
    <property type="entry name" value="UTP PYROPHOSPHATASE"/>
    <property type="match status" value="1"/>
</dbReference>
<dbReference type="PANTHER" id="PTHR30399">
    <property type="entry name" value="UNCHARACTERIZED PROTEIN YGJP"/>
    <property type="match status" value="1"/>
</dbReference>
<proteinExistence type="predicted"/>
<protein>
    <submittedName>
        <fullName evidence="2">Zinc metalloprotease</fullName>
        <ecNumber evidence="2">3.4.24.-</ecNumber>
    </submittedName>
</protein>
<dbReference type="Pfam" id="PF01863">
    <property type="entry name" value="YgjP-like"/>
    <property type="match status" value="1"/>
</dbReference>
<evidence type="ECO:0000259" key="1">
    <source>
        <dbReference type="Pfam" id="PF01863"/>
    </source>
</evidence>
<keyword evidence="2" id="KW-0482">Metalloprotease</keyword>
<dbReference type="Proteomes" id="UP000029452">
    <property type="component" value="Unassembled WGS sequence"/>
</dbReference>
<dbReference type="RefSeq" id="WP_052157997.1">
    <property type="nucleotide sequence ID" value="NZ_JPGK01000013.1"/>
</dbReference>
<dbReference type="EC" id="3.4.24.-" evidence="2"/>
<evidence type="ECO:0000313" key="3">
    <source>
        <dbReference type="Proteomes" id="UP000029452"/>
    </source>
</evidence>
<accession>A0A094WAH7</accession>
<sequence>MSEKIPFSKNPKAIHFQRRDGTDLQILISQDAAPNRYRLHWKGDMLLLHVPRGTASKTIDQILHRHRRWIQNQLNRTVLRVQSPERKTETENPFLSPDPVFMDGIPFFLAWEKNEQTEIVWNHQNRLLLLKSTEEKKRDYQEIVTQWAMHIFFARIKDILNSYKKTLEIQPQKVFVRPTRSQWGSMSRKGNMSLSWSLFAFEEKILRYIILHELAHIPFPNHSQKFWDFIQKKMPDYRQIKKDLLNRYPSPRWLDPFQGNRRSLELLNWKEDFKNIE</sequence>
<comment type="caution">
    <text evidence="2">The sequence shown here is derived from an EMBL/GenBank/DDBJ whole genome shotgun (WGS) entry which is preliminary data.</text>
</comment>
<dbReference type="EMBL" id="JPGK01000013">
    <property type="protein sequence ID" value="KGA92657.1"/>
    <property type="molecule type" value="Genomic_DNA"/>
</dbReference>
<dbReference type="AlphaFoldDB" id="A0A094WAH7"/>
<name>A0A094WAH7_9BACT</name>
<dbReference type="GO" id="GO:0006508">
    <property type="term" value="P:proteolysis"/>
    <property type="evidence" value="ECO:0007669"/>
    <property type="project" value="UniProtKB-KW"/>
</dbReference>
<dbReference type="InterPro" id="IPR002725">
    <property type="entry name" value="YgjP-like_metallopeptidase"/>
</dbReference>
<gene>
    <name evidence="2" type="ORF">LptCag_2698</name>
</gene>
<feature type="domain" description="YgjP-like metallopeptidase" evidence="1">
    <location>
        <begin position="38"/>
        <end position="244"/>
    </location>
</feature>
<keyword evidence="2" id="KW-0378">Hydrolase</keyword>
<dbReference type="PATRIC" id="fig|178606.4.peg.2561"/>
<organism evidence="2 3">
    <name type="scientific">Leptospirillum ferriphilum</name>
    <dbReference type="NCBI Taxonomy" id="178606"/>
    <lineage>
        <taxon>Bacteria</taxon>
        <taxon>Pseudomonadati</taxon>
        <taxon>Nitrospirota</taxon>
        <taxon>Nitrospiria</taxon>
        <taxon>Nitrospirales</taxon>
        <taxon>Nitrospiraceae</taxon>
        <taxon>Leptospirillum</taxon>
    </lineage>
</organism>
<dbReference type="GO" id="GO:0008237">
    <property type="term" value="F:metallopeptidase activity"/>
    <property type="evidence" value="ECO:0007669"/>
    <property type="project" value="UniProtKB-KW"/>
</dbReference>
<keyword evidence="2" id="KW-0645">Protease</keyword>
<reference evidence="2 3" key="1">
    <citation type="submission" date="2014-06" db="EMBL/GenBank/DDBJ databases">
        <title>Draft genome sequence of iron oxidizing acidophile Leptospirillum ferriphilum DSM14647.</title>
        <authorList>
            <person name="Cardenas J.P."/>
            <person name="Lazcano M."/>
            <person name="Ossandon F.J."/>
            <person name="Corbett M."/>
            <person name="Holmes D.S."/>
            <person name="Watkin E."/>
        </authorList>
    </citation>
    <scope>NUCLEOTIDE SEQUENCE [LARGE SCALE GENOMIC DNA]</scope>
    <source>
        <strain evidence="2 3">DSM 14647</strain>
    </source>
</reference>
<dbReference type="InterPro" id="IPR053136">
    <property type="entry name" value="UTP_pyrophosphatase-like"/>
</dbReference>
<evidence type="ECO:0000313" key="2">
    <source>
        <dbReference type="EMBL" id="KGA92657.1"/>
    </source>
</evidence>